<keyword evidence="2" id="KW-1185">Reference proteome</keyword>
<name>A0A6G1J7I2_9PLEO</name>
<dbReference type="EMBL" id="MU005577">
    <property type="protein sequence ID" value="KAF2686079.1"/>
    <property type="molecule type" value="Genomic_DNA"/>
</dbReference>
<protein>
    <submittedName>
        <fullName evidence="1">Uncharacterized protein</fullName>
    </submittedName>
</protein>
<proteinExistence type="predicted"/>
<gene>
    <name evidence="1" type="ORF">K458DRAFT_402613</name>
</gene>
<accession>A0A6G1J7I2</accession>
<dbReference type="Proteomes" id="UP000799291">
    <property type="component" value="Unassembled WGS sequence"/>
</dbReference>
<evidence type="ECO:0000313" key="2">
    <source>
        <dbReference type="Proteomes" id="UP000799291"/>
    </source>
</evidence>
<sequence>MLYQAAVTLGIIENKAFHQLRQHLTSTPRFRLLEYKELNEIVGHIEPDDRVFGAVAQDLWYRWSKQRIPDIEDFKRYLDSKTELKADINKIELEKRAERRAQRETR</sequence>
<dbReference type="AlphaFoldDB" id="A0A6G1J7I2"/>
<organism evidence="1 2">
    <name type="scientific">Lentithecium fluviatile CBS 122367</name>
    <dbReference type="NCBI Taxonomy" id="1168545"/>
    <lineage>
        <taxon>Eukaryota</taxon>
        <taxon>Fungi</taxon>
        <taxon>Dikarya</taxon>
        <taxon>Ascomycota</taxon>
        <taxon>Pezizomycotina</taxon>
        <taxon>Dothideomycetes</taxon>
        <taxon>Pleosporomycetidae</taxon>
        <taxon>Pleosporales</taxon>
        <taxon>Massarineae</taxon>
        <taxon>Lentitheciaceae</taxon>
        <taxon>Lentithecium</taxon>
    </lineage>
</organism>
<evidence type="ECO:0000313" key="1">
    <source>
        <dbReference type="EMBL" id="KAF2686079.1"/>
    </source>
</evidence>
<reference evidence="1" key="1">
    <citation type="journal article" date="2020" name="Stud. Mycol.">
        <title>101 Dothideomycetes genomes: a test case for predicting lifestyles and emergence of pathogens.</title>
        <authorList>
            <person name="Haridas S."/>
            <person name="Albert R."/>
            <person name="Binder M."/>
            <person name="Bloem J."/>
            <person name="Labutti K."/>
            <person name="Salamov A."/>
            <person name="Andreopoulos B."/>
            <person name="Baker S."/>
            <person name="Barry K."/>
            <person name="Bills G."/>
            <person name="Bluhm B."/>
            <person name="Cannon C."/>
            <person name="Castanera R."/>
            <person name="Culley D."/>
            <person name="Daum C."/>
            <person name="Ezra D."/>
            <person name="Gonzalez J."/>
            <person name="Henrissat B."/>
            <person name="Kuo A."/>
            <person name="Liang C."/>
            <person name="Lipzen A."/>
            <person name="Lutzoni F."/>
            <person name="Magnuson J."/>
            <person name="Mondo S."/>
            <person name="Nolan M."/>
            <person name="Ohm R."/>
            <person name="Pangilinan J."/>
            <person name="Park H.-J."/>
            <person name="Ramirez L."/>
            <person name="Alfaro M."/>
            <person name="Sun H."/>
            <person name="Tritt A."/>
            <person name="Yoshinaga Y."/>
            <person name="Zwiers L.-H."/>
            <person name="Turgeon B."/>
            <person name="Goodwin S."/>
            <person name="Spatafora J."/>
            <person name="Crous P."/>
            <person name="Grigoriev I."/>
        </authorList>
    </citation>
    <scope>NUCLEOTIDE SEQUENCE</scope>
    <source>
        <strain evidence="1">CBS 122367</strain>
    </source>
</reference>